<dbReference type="SUPFAM" id="SSF56935">
    <property type="entry name" value="Porins"/>
    <property type="match status" value="1"/>
</dbReference>
<dbReference type="Pfam" id="PF03349">
    <property type="entry name" value="Toluene_X"/>
    <property type="match status" value="1"/>
</dbReference>
<keyword evidence="7" id="KW-0998">Cell outer membrane</keyword>
<evidence type="ECO:0000256" key="5">
    <source>
        <dbReference type="ARBA" id="ARBA00022729"/>
    </source>
</evidence>
<evidence type="ECO:0000256" key="6">
    <source>
        <dbReference type="ARBA" id="ARBA00023136"/>
    </source>
</evidence>
<evidence type="ECO:0008006" key="10">
    <source>
        <dbReference type="Google" id="ProtNLM"/>
    </source>
</evidence>
<evidence type="ECO:0000256" key="4">
    <source>
        <dbReference type="ARBA" id="ARBA00022692"/>
    </source>
</evidence>
<keyword evidence="6" id="KW-0472">Membrane</keyword>
<dbReference type="AlphaFoldDB" id="A0A177M2B8"/>
<dbReference type="GO" id="GO:0015483">
    <property type="term" value="F:long-chain fatty acid transporting porin activity"/>
    <property type="evidence" value="ECO:0007669"/>
    <property type="project" value="TreeGrafter"/>
</dbReference>
<organism evidence="8 9">
    <name type="scientific">Methylomonas methanica</name>
    <dbReference type="NCBI Taxonomy" id="421"/>
    <lineage>
        <taxon>Bacteria</taxon>
        <taxon>Pseudomonadati</taxon>
        <taxon>Pseudomonadota</taxon>
        <taxon>Gammaproteobacteria</taxon>
        <taxon>Methylococcales</taxon>
        <taxon>Methylococcaceae</taxon>
        <taxon>Methylomonas</taxon>
    </lineage>
</organism>
<name>A0A177M2B8_METMH</name>
<dbReference type="GO" id="GO:0009279">
    <property type="term" value="C:cell outer membrane"/>
    <property type="evidence" value="ECO:0007669"/>
    <property type="project" value="UniProtKB-SubCell"/>
</dbReference>
<dbReference type="PANTHER" id="PTHR35093:SF8">
    <property type="entry name" value="OUTER MEMBRANE PROTEIN NMB0088-RELATED"/>
    <property type="match status" value="1"/>
</dbReference>
<keyword evidence="3" id="KW-1134">Transmembrane beta strand</keyword>
<evidence type="ECO:0000256" key="1">
    <source>
        <dbReference type="ARBA" id="ARBA00004571"/>
    </source>
</evidence>
<gene>
    <name evidence="8" type="ORF">A1353_20355</name>
</gene>
<dbReference type="EMBL" id="LUUH01000081">
    <property type="protein sequence ID" value="OAH99683.1"/>
    <property type="molecule type" value="Genomic_DNA"/>
</dbReference>
<evidence type="ECO:0000256" key="7">
    <source>
        <dbReference type="ARBA" id="ARBA00023237"/>
    </source>
</evidence>
<evidence type="ECO:0000256" key="2">
    <source>
        <dbReference type="ARBA" id="ARBA00008163"/>
    </source>
</evidence>
<evidence type="ECO:0000313" key="9">
    <source>
        <dbReference type="Proteomes" id="UP000077763"/>
    </source>
</evidence>
<comment type="caution">
    <text evidence="8">The sequence shown here is derived from an EMBL/GenBank/DDBJ whole genome shotgun (WGS) entry which is preliminary data.</text>
</comment>
<dbReference type="Gene3D" id="2.40.160.60">
    <property type="entry name" value="Outer membrane protein transport protein (OMPP1/FadL/TodX)"/>
    <property type="match status" value="1"/>
</dbReference>
<accession>A0A177M2B8</accession>
<reference evidence="8 9" key="1">
    <citation type="submission" date="2016-03" db="EMBL/GenBank/DDBJ databases">
        <authorList>
            <person name="Ploux O."/>
        </authorList>
    </citation>
    <scope>NUCLEOTIDE SEQUENCE [LARGE SCALE GENOMIC DNA]</scope>
    <source>
        <strain evidence="8 9">R-45371</strain>
    </source>
</reference>
<dbReference type="PANTHER" id="PTHR35093">
    <property type="entry name" value="OUTER MEMBRANE PROTEIN NMB0088-RELATED"/>
    <property type="match status" value="1"/>
</dbReference>
<comment type="similarity">
    <text evidence="2">Belongs to the OmpP1/FadL family.</text>
</comment>
<dbReference type="InterPro" id="IPR005017">
    <property type="entry name" value="OMPP1/FadL/TodX"/>
</dbReference>
<proteinExistence type="inferred from homology"/>
<comment type="subcellular location">
    <subcellularLocation>
        <location evidence="1">Cell outer membrane</location>
        <topology evidence="1">Multi-pass membrane protein</topology>
    </subcellularLocation>
</comment>
<dbReference type="Proteomes" id="UP000077763">
    <property type="component" value="Unassembled WGS sequence"/>
</dbReference>
<evidence type="ECO:0000256" key="3">
    <source>
        <dbReference type="ARBA" id="ARBA00022452"/>
    </source>
</evidence>
<protein>
    <recommendedName>
        <fullName evidence="10">Long-chain fatty acid transporter</fullName>
    </recommendedName>
</protein>
<keyword evidence="5" id="KW-0732">Signal</keyword>
<evidence type="ECO:0000313" key="8">
    <source>
        <dbReference type="EMBL" id="OAH99683.1"/>
    </source>
</evidence>
<keyword evidence="4" id="KW-0812">Transmembrane</keyword>
<sequence length="448" mass="48532">MADFGFKPKYWVYILAATMPSAVMADGFRIAYHSSVAAGQAMAYAAQADDPSALYYNPAGLTQVRGLQGSFGVALMGANVNYTSPTGYKATGDLGGWVASPPPSSLYITANLQDLGFEVLGPLSMGLGLDTSYGLITRYPESVPFSTVVSNAKLPMLDIKPTVAYRLADWLSIGMGADIYTFADFLGSGGFEQQTVIAGVGKTEIFADGTTAAYNASLLLTPWSNGDGKPRLNLGFVYRSGGKFPLEGNYRVNGTEVAKVKTALELPDIYTAALAYWPIRNNMHEWKLEYDMDFSNWSNFHALDLQFSTGTTASMPANWGSGQSINAGTEFKWLDPGFMLGWNVALRAGYNRSETPIPNQTYNPSIPENSWNMFAVGLGVDCHKGGRFLGLFECGRGNGFRPSNIGVDLAFQTYFFEPRKVTANIYPGVDGTYDTTLFMGSLNINVAY</sequence>